<evidence type="ECO:0000256" key="2">
    <source>
        <dbReference type="ARBA" id="ARBA00022448"/>
    </source>
</evidence>
<dbReference type="Gene3D" id="3.30.70.1450">
    <property type="entry name" value="Regulator of K+ conductance, C-terminal domain"/>
    <property type="match status" value="2"/>
</dbReference>
<feature type="transmembrane region" description="Helical" evidence="7">
    <location>
        <begin position="95"/>
        <end position="119"/>
    </location>
</feature>
<evidence type="ECO:0000256" key="5">
    <source>
        <dbReference type="ARBA" id="ARBA00022989"/>
    </source>
</evidence>
<dbReference type="InterPro" id="IPR006037">
    <property type="entry name" value="RCK_C"/>
</dbReference>
<evidence type="ECO:0000256" key="4">
    <source>
        <dbReference type="ARBA" id="ARBA00022737"/>
    </source>
</evidence>
<name>A0AA96WR60_9CYAN</name>
<evidence type="ECO:0000256" key="6">
    <source>
        <dbReference type="ARBA" id="ARBA00023136"/>
    </source>
</evidence>
<evidence type="ECO:0000256" key="7">
    <source>
        <dbReference type="SAM" id="Phobius"/>
    </source>
</evidence>
<dbReference type="GO" id="GO:0006813">
    <property type="term" value="P:potassium ion transport"/>
    <property type="evidence" value="ECO:0007669"/>
    <property type="project" value="InterPro"/>
</dbReference>
<evidence type="ECO:0000313" key="9">
    <source>
        <dbReference type="EMBL" id="WNZ27981.1"/>
    </source>
</evidence>
<organism evidence="9">
    <name type="scientific">Leptolyngbya sp. NK1-12</name>
    <dbReference type="NCBI Taxonomy" id="2547451"/>
    <lineage>
        <taxon>Bacteria</taxon>
        <taxon>Bacillati</taxon>
        <taxon>Cyanobacteriota</taxon>
        <taxon>Cyanophyceae</taxon>
        <taxon>Leptolyngbyales</taxon>
        <taxon>Leptolyngbyaceae</taxon>
        <taxon>Leptolyngbya group</taxon>
        <taxon>Leptolyngbya</taxon>
    </lineage>
</organism>
<evidence type="ECO:0000256" key="1">
    <source>
        <dbReference type="ARBA" id="ARBA00004141"/>
    </source>
</evidence>
<dbReference type="EMBL" id="CP053587">
    <property type="protein sequence ID" value="WNZ27981.1"/>
    <property type="molecule type" value="Genomic_DNA"/>
</dbReference>
<dbReference type="InterPro" id="IPR031312">
    <property type="entry name" value="Na/sul_symport_CS"/>
</dbReference>
<dbReference type="AlphaFoldDB" id="A0AA96WR60"/>
<protein>
    <submittedName>
        <fullName evidence="9">SLC13 family permease</fullName>
    </submittedName>
</protein>
<feature type="transmembrane region" description="Helical" evidence="7">
    <location>
        <begin position="56"/>
        <end position="75"/>
    </location>
</feature>
<dbReference type="PROSITE" id="PS51202">
    <property type="entry name" value="RCK_C"/>
    <property type="match status" value="2"/>
</dbReference>
<evidence type="ECO:0000259" key="8">
    <source>
        <dbReference type="PROSITE" id="PS51202"/>
    </source>
</evidence>
<feature type="domain" description="RCK C-terminal" evidence="8">
    <location>
        <begin position="309"/>
        <end position="394"/>
    </location>
</feature>
<dbReference type="Pfam" id="PF02080">
    <property type="entry name" value="TrkA_C"/>
    <property type="match status" value="2"/>
</dbReference>
<dbReference type="InterPro" id="IPR004680">
    <property type="entry name" value="Cit_transptr-like_dom"/>
</dbReference>
<feature type="transmembrane region" description="Helical" evidence="7">
    <location>
        <begin position="28"/>
        <end position="44"/>
    </location>
</feature>
<keyword evidence="2" id="KW-0813">Transport</keyword>
<dbReference type="GO" id="GO:0008324">
    <property type="term" value="F:monoatomic cation transmembrane transporter activity"/>
    <property type="evidence" value="ECO:0007669"/>
    <property type="project" value="InterPro"/>
</dbReference>
<feature type="transmembrane region" description="Helical" evidence="7">
    <location>
        <begin position="539"/>
        <end position="560"/>
    </location>
</feature>
<comment type="subcellular location">
    <subcellularLocation>
        <location evidence="1">Membrane</location>
        <topology evidence="1">Multi-pass membrane protein</topology>
    </subcellularLocation>
</comment>
<dbReference type="PANTHER" id="PTHR43652:SF2">
    <property type="entry name" value="BASIC AMINO ACID ANTIPORTER YFCC-RELATED"/>
    <property type="match status" value="1"/>
</dbReference>
<dbReference type="InterPro" id="IPR036721">
    <property type="entry name" value="RCK_C_sf"/>
</dbReference>
<keyword evidence="3 7" id="KW-0812">Transmembrane</keyword>
<sequence>MINPIALTLCVLVAALVCFVAEWLPVDLTALAITVVLILLGLVTPEEGISGFGNSATITVMAMFILSAGIARTGVIQVIRNFLIQWGGKNISQQILVMGLIVGPITAFINNTAVVAVFLPIIEDWCKKQRISPSKLLIPLSYATVLGGMITVIGTSTNVLASGISSKLGYGEFSLFQFTGLGLITFTVGLTYLAFAAPRLLPNRKAPESSLSQDYSLRDYVSEVVVTPRSNLIGQTLRLSEIQRKFDIDVLELIRDGAHFPQPLADKLLAAGDILLVRGSREDLLKIREERGLDMLPDVKFGQGPSGEESLEAELSSGEEKIAEVLILSNSRLTGSTLKDLRFRQRYNATVLAIRRGSEVLRERLGKVPLRFGDLLLVQGPRESFLGLQTSRELLVLEQRDVESLRQNKAWIALAIIVGVIVVSAFDWMPILVASLTGVILMVITGCLKPGELYGAVRWDIIFLLAGLIPLGIAMDKSGTTKWLADQLLLAGGHLSGFWILTLFYLATTLLTEILSNNATVVLMIPIAVEVAKSLSLNPYAFMFAVTFAASNSYMTPIGYQTNTMVYGPGGYKFLDFTRIGAPLNLLLTILTPLLISWLYGL</sequence>
<gene>
    <name evidence="9" type="ORF">HJG54_31680</name>
</gene>
<keyword evidence="4" id="KW-0677">Repeat</keyword>
<dbReference type="InterPro" id="IPR051679">
    <property type="entry name" value="DASS-Related_Transporters"/>
</dbReference>
<dbReference type="SUPFAM" id="SSF116726">
    <property type="entry name" value="TrkA C-terminal domain-like"/>
    <property type="match status" value="2"/>
</dbReference>
<evidence type="ECO:0000256" key="3">
    <source>
        <dbReference type="ARBA" id="ARBA00022692"/>
    </source>
</evidence>
<dbReference type="PROSITE" id="PS01271">
    <property type="entry name" value="NA_SULFATE"/>
    <property type="match status" value="1"/>
</dbReference>
<feature type="transmembrane region" description="Helical" evidence="7">
    <location>
        <begin position="456"/>
        <end position="476"/>
    </location>
</feature>
<feature type="transmembrane region" description="Helical" evidence="7">
    <location>
        <begin position="488"/>
        <end position="508"/>
    </location>
</feature>
<dbReference type="GO" id="GO:0005886">
    <property type="term" value="C:plasma membrane"/>
    <property type="evidence" value="ECO:0007669"/>
    <property type="project" value="TreeGrafter"/>
</dbReference>
<feature type="domain" description="RCK C-terminal" evidence="8">
    <location>
        <begin position="208"/>
        <end position="293"/>
    </location>
</feature>
<proteinExistence type="predicted"/>
<feature type="transmembrane region" description="Helical" evidence="7">
    <location>
        <begin position="173"/>
        <end position="195"/>
    </location>
</feature>
<feature type="transmembrane region" description="Helical" evidence="7">
    <location>
        <begin position="140"/>
        <end position="161"/>
    </location>
</feature>
<dbReference type="Pfam" id="PF03600">
    <property type="entry name" value="CitMHS"/>
    <property type="match status" value="1"/>
</dbReference>
<accession>A0AA96WR60</accession>
<feature type="transmembrane region" description="Helical" evidence="7">
    <location>
        <begin position="411"/>
        <end position="444"/>
    </location>
</feature>
<reference evidence="9" key="1">
    <citation type="submission" date="2020-05" db="EMBL/GenBank/DDBJ databases">
        <authorList>
            <person name="Zhu T."/>
            <person name="Keshari N."/>
            <person name="Lu X."/>
        </authorList>
    </citation>
    <scope>NUCLEOTIDE SEQUENCE</scope>
    <source>
        <strain evidence="9">NK1-12</strain>
    </source>
</reference>
<keyword evidence="6 7" id="KW-0472">Membrane</keyword>
<feature type="transmembrane region" description="Helical" evidence="7">
    <location>
        <begin position="580"/>
        <end position="600"/>
    </location>
</feature>
<keyword evidence="5 7" id="KW-1133">Transmembrane helix</keyword>
<dbReference type="PANTHER" id="PTHR43652">
    <property type="entry name" value="BASIC AMINO ACID ANTIPORTER YFCC-RELATED"/>
    <property type="match status" value="1"/>
</dbReference>